<proteinExistence type="inferred from homology"/>
<feature type="compositionally biased region" description="Basic residues" evidence="10">
    <location>
        <begin position="187"/>
        <end position="198"/>
    </location>
</feature>
<organism evidence="11 12">
    <name type="scientific">Elasticomyces elasticus</name>
    <dbReference type="NCBI Taxonomy" id="574655"/>
    <lineage>
        <taxon>Eukaryota</taxon>
        <taxon>Fungi</taxon>
        <taxon>Dikarya</taxon>
        <taxon>Ascomycota</taxon>
        <taxon>Pezizomycotina</taxon>
        <taxon>Dothideomycetes</taxon>
        <taxon>Dothideomycetidae</taxon>
        <taxon>Mycosphaerellales</taxon>
        <taxon>Teratosphaeriaceae</taxon>
        <taxon>Elasticomyces</taxon>
    </lineage>
</organism>
<dbReference type="GO" id="GO:0042273">
    <property type="term" value="P:ribosomal large subunit biogenesis"/>
    <property type="evidence" value="ECO:0007669"/>
    <property type="project" value="InterPro"/>
</dbReference>
<evidence type="ECO:0000256" key="10">
    <source>
        <dbReference type="SAM" id="MobiDB-lite"/>
    </source>
</evidence>
<feature type="region of interest" description="Disordered" evidence="10">
    <location>
        <begin position="135"/>
        <end position="198"/>
    </location>
</feature>
<feature type="compositionally biased region" description="Basic and acidic residues" evidence="10">
    <location>
        <begin position="135"/>
        <end position="174"/>
    </location>
</feature>
<dbReference type="GO" id="GO:0008298">
    <property type="term" value="P:intracellular mRNA localization"/>
    <property type="evidence" value="ECO:0007669"/>
    <property type="project" value="TreeGrafter"/>
</dbReference>
<evidence type="ECO:0000313" key="12">
    <source>
        <dbReference type="Proteomes" id="UP001310594"/>
    </source>
</evidence>
<keyword evidence="7" id="KW-0509">mRNA transport</keyword>
<protein>
    <submittedName>
        <fullName evidence="11">60S ribosomal subunit assembly/export protein</fullName>
    </submittedName>
</protein>
<keyword evidence="8" id="KW-0175">Coiled coil</keyword>
<reference evidence="11" key="1">
    <citation type="submission" date="2023-08" db="EMBL/GenBank/DDBJ databases">
        <title>Black Yeasts Isolated from many extreme environments.</title>
        <authorList>
            <person name="Coleine C."/>
            <person name="Stajich J.E."/>
            <person name="Selbmann L."/>
        </authorList>
    </citation>
    <scope>NUCLEOTIDE SEQUENCE</scope>
    <source>
        <strain evidence="11">CCFEE 5810</strain>
    </source>
</reference>
<dbReference type="EMBL" id="JAVRQU010000005">
    <property type="protein sequence ID" value="KAK5702943.1"/>
    <property type="molecule type" value="Genomic_DNA"/>
</dbReference>
<dbReference type="AlphaFoldDB" id="A0AAN7WD56"/>
<gene>
    <name evidence="11" type="primary">LOC1</name>
    <name evidence="11" type="ORF">LTR97_003889</name>
</gene>
<comment type="caution">
    <text evidence="11">The sequence shown here is derived from an EMBL/GenBank/DDBJ whole genome shotgun (WGS) entry which is preliminary data.</text>
</comment>
<evidence type="ECO:0000256" key="3">
    <source>
        <dbReference type="ARBA" id="ARBA00008132"/>
    </source>
</evidence>
<evidence type="ECO:0000256" key="7">
    <source>
        <dbReference type="ARBA" id="ARBA00022816"/>
    </source>
</evidence>
<comment type="subcellular location">
    <subcellularLocation>
        <location evidence="2">Nucleus</location>
        <location evidence="2">Nucleolus</location>
    </subcellularLocation>
</comment>
<evidence type="ECO:0000256" key="5">
    <source>
        <dbReference type="ARBA" id="ARBA00022448"/>
    </source>
</evidence>
<feature type="compositionally biased region" description="Low complexity" evidence="10">
    <location>
        <begin position="21"/>
        <end position="34"/>
    </location>
</feature>
<evidence type="ECO:0000256" key="8">
    <source>
        <dbReference type="ARBA" id="ARBA00023054"/>
    </source>
</evidence>
<keyword evidence="9" id="KW-0539">Nucleus</keyword>
<feature type="region of interest" description="Disordered" evidence="10">
    <location>
        <begin position="1"/>
        <end position="76"/>
    </location>
</feature>
<dbReference type="InterPro" id="IPR037650">
    <property type="entry name" value="Loc1"/>
</dbReference>
<dbReference type="GO" id="GO:0030687">
    <property type="term" value="C:preribosome, large subunit precursor"/>
    <property type="evidence" value="ECO:0007669"/>
    <property type="project" value="TreeGrafter"/>
</dbReference>
<keyword evidence="6" id="KW-0690">Ribosome biogenesis</keyword>
<comment type="subunit">
    <text evidence="4">Component of the 66S pre-ribosomal particle.</text>
</comment>
<dbReference type="Proteomes" id="UP001310594">
    <property type="component" value="Unassembled WGS sequence"/>
</dbReference>
<dbReference type="GO" id="GO:0005730">
    <property type="term" value="C:nucleolus"/>
    <property type="evidence" value="ECO:0007669"/>
    <property type="project" value="UniProtKB-SubCell"/>
</dbReference>
<dbReference type="PANTHER" id="PTHR28028">
    <property type="entry name" value="60S RIBOSOMAL SUBUNIT ASSEMBLY/EXPORT PROTEIN LOC1"/>
    <property type="match status" value="1"/>
</dbReference>
<name>A0AAN7WD56_9PEZI</name>
<dbReference type="GO" id="GO:0051028">
    <property type="term" value="P:mRNA transport"/>
    <property type="evidence" value="ECO:0007669"/>
    <property type="project" value="UniProtKB-KW"/>
</dbReference>
<evidence type="ECO:0000256" key="1">
    <source>
        <dbReference type="ARBA" id="ARBA00001977"/>
    </source>
</evidence>
<evidence type="ECO:0000256" key="6">
    <source>
        <dbReference type="ARBA" id="ARBA00022517"/>
    </source>
</evidence>
<dbReference type="PANTHER" id="PTHR28028:SF1">
    <property type="entry name" value="60S RIBOSOMAL SUBUNIT ASSEMBLY_EXPORT PROTEIN LOC1"/>
    <property type="match status" value="1"/>
</dbReference>
<sequence length="198" mass="21881">MAPIPKGVSAKASNKRGGKPVGKSSSSKSGPPSKSKIKKPTSSKPTATQQKTKSKTGGSLKKRPPHMRYTEKELKVPQLNGIVPTGVQKRVNAKKGKVFCDDKDQMNAILAVVMAEKEGNIESKMMRARQLEEVREARRKEAEERERQKKSGFEDRKQELRDAGKRSKGRRAEVAEAAGEEPEPKAPFKKSKKRVSFG</sequence>
<keyword evidence="5" id="KW-0813">Transport</keyword>
<dbReference type="GO" id="GO:0003729">
    <property type="term" value="F:mRNA binding"/>
    <property type="evidence" value="ECO:0007669"/>
    <property type="project" value="InterPro"/>
</dbReference>
<evidence type="ECO:0000256" key="9">
    <source>
        <dbReference type="ARBA" id="ARBA00023242"/>
    </source>
</evidence>
<comment type="function">
    <text evidence="1">Required for efficient assembly and nuclear export of the 60S ribosomal subunit.</text>
</comment>
<evidence type="ECO:0000256" key="2">
    <source>
        <dbReference type="ARBA" id="ARBA00004604"/>
    </source>
</evidence>
<accession>A0AAN7WD56</accession>
<evidence type="ECO:0000313" key="11">
    <source>
        <dbReference type="EMBL" id="KAK5702943.1"/>
    </source>
</evidence>
<comment type="similarity">
    <text evidence="3">Belongs to the LOC1 family.</text>
</comment>
<evidence type="ECO:0000256" key="4">
    <source>
        <dbReference type="ARBA" id="ARBA00011339"/>
    </source>
</evidence>